<organism evidence="6 7">
    <name type="scientific">Hyalella azteca</name>
    <name type="common">Amphipod</name>
    <dbReference type="NCBI Taxonomy" id="294128"/>
    <lineage>
        <taxon>Eukaryota</taxon>
        <taxon>Metazoa</taxon>
        <taxon>Ecdysozoa</taxon>
        <taxon>Arthropoda</taxon>
        <taxon>Crustacea</taxon>
        <taxon>Multicrustacea</taxon>
        <taxon>Malacostraca</taxon>
        <taxon>Eumalacostraca</taxon>
        <taxon>Peracarida</taxon>
        <taxon>Amphipoda</taxon>
        <taxon>Senticaudata</taxon>
        <taxon>Talitrida</taxon>
        <taxon>Talitroidea</taxon>
        <taxon>Hyalellidae</taxon>
        <taxon>Hyalella</taxon>
    </lineage>
</organism>
<gene>
    <name evidence="7" type="primary">LOC125179065</name>
</gene>
<protein>
    <recommendedName>
        <fullName evidence="5">Cilia- and flagella-associated protein 418</fullName>
    </recommendedName>
</protein>
<sequence>MNSDKKCWPPYLTGTTADASNRACGHLRCVRCDSAVLSFDGWLWSPDVSYLFLRTNYPDVNKLRAKLQPRRTSRAYACQCRSVDTTQPVALTSNDDNTWICTGKN</sequence>
<dbReference type="GO" id="GO:0001917">
    <property type="term" value="C:photoreceptor inner segment"/>
    <property type="evidence" value="ECO:0007669"/>
    <property type="project" value="UniProtKB-SubCell"/>
</dbReference>
<dbReference type="AlphaFoldDB" id="A0A979FVT4"/>
<evidence type="ECO:0000256" key="2">
    <source>
        <dbReference type="ARBA" id="ARBA00004496"/>
    </source>
</evidence>
<dbReference type="RefSeq" id="XP_047740154.1">
    <property type="nucleotide sequence ID" value="XM_047884198.1"/>
</dbReference>
<dbReference type="Proteomes" id="UP000694843">
    <property type="component" value="Unplaced"/>
</dbReference>
<evidence type="ECO:0000313" key="6">
    <source>
        <dbReference type="Proteomes" id="UP000694843"/>
    </source>
</evidence>
<comment type="function">
    <text evidence="4">May be involved in photoreceptor outer segment disk morphogenesis.</text>
</comment>
<evidence type="ECO:0000256" key="5">
    <source>
        <dbReference type="ARBA" id="ARBA00026215"/>
    </source>
</evidence>
<dbReference type="KEGG" id="hazt:125179065"/>
<dbReference type="PANTHER" id="PTHR33958">
    <property type="entry name" value="PROTEIN C8ORF37"/>
    <property type="match status" value="1"/>
</dbReference>
<proteinExistence type="predicted"/>
<dbReference type="OMA" id="DNTWICT"/>
<evidence type="ECO:0000256" key="3">
    <source>
        <dbReference type="ARBA" id="ARBA00022490"/>
    </source>
</evidence>
<evidence type="ECO:0000256" key="4">
    <source>
        <dbReference type="ARBA" id="ARBA00024819"/>
    </source>
</evidence>
<comment type="subcellular location">
    <subcellularLocation>
        <location evidence="2">Cytoplasm</location>
    </subcellularLocation>
    <subcellularLocation>
        <location evidence="1">Photoreceptor inner segment</location>
    </subcellularLocation>
</comment>
<keyword evidence="6" id="KW-1185">Reference proteome</keyword>
<keyword evidence="3" id="KW-0963">Cytoplasm</keyword>
<dbReference type="GO" id="GO:0005829">
    <property type="term" value="C:cytosol"/>
    <property type="evidence" value="ECO:0007669"/>
    <property type="project" value="TreeGrafter"/>
</dbReference>
<dbReference type="PANTHER" id="PTHR33958:SF1">
    <property type="entry name" value="CILIA- AND FLAGELLA-ASSOCIATED PROTEIN 418"/>
    <property type="match status" value="1"/>
</dbReference>
<reference evidence="7" key="1">
    <citation type="submission" date="2025-08" db="UniProtKB">
        <authorList>
            <consortium name="RefSeq"/>
        </authorList>
    </citation>
    <scope>IDENTIFICATION</scope>
    <source>
        <tissue evidence="7">Whole organism</tissue>
    </source>
</reference>
<evidence type="ECO:0000256" key="1">
    <source>
        <dbReference type="ARBA" id="ARBA00004437"/>
    </source>
</evidence>
<dbReference type="GeneID" id="125179065"/>
<name>A0A979FVT4_HYAAZ</name>
<dbReference type="InterPro" id="IPR029239">
    <property type="entry name" value="CFAP418"/>
</dbReference>
<dbReference type="Pfam" id="PF14996">
    <property type="entry name" value="RMP"/>
    <property type="match status" value="1"/>
</dbReference>
<evidence type="ECO:0000313" key="7">
    <source>
        <dbReference type="RefSeq" id="XP_047740154.1"/>
    </source>
</evidence>
<accession>A0A979FVT4</accession>
<dbReference type="OrthoDB" id="259905at2759"/>